<keyword evidence="1 2" id="KW-0129">CBS domain</keyword>
<feature type="domain" description="CBS" evidence="3">
    <location>
        <begin position="9"/>
        <end position="65"/>
    </location>
</feature>
<dbReference type="PANTHER" id="PTHR43080:SF2">
    <property type="entry name" value="CBS DOMAIN-CONTAINING PROTEIN"/>
    <property type="match status" value="1"/>
</dbReference>
<dbReference type="AlphaFoldDB" id="A0A852TT90"/>
<dbReference type="InterPro" id="IPR046342">
    <property type="entry name" value="CBS_dom_sf"/>
</dbReference>
<evidence type="ECO:0000256" key="2">
    <source>
        <dbReference type="PROSITE-ProRule" id="PRU00703"/>
    </source>
</evidence>
<comment type="caution">
    <text evidence="4">The sequence shown here is derived from an EMBL/GenBank/DDBJ whole genome shotgun (WGS) entry which is preliminary data.</text>
</comment>
<sequence length="139" mass="14725">MATHVSDVMHVGLATLEPQGTVADAARMMREYNTGDVLVARDERLVGIVTDRDIVVRTVASGEDPAATPVERICSTSVAAIGPDARVDDAIRLMREHAVRRLPVSEDGRLVGVVSIGDLAAEREPDSALSDISEAPPNA</sequence>
<reference evidence="4 5" key="1">
    <citation type="submission" date="2020-07" db="EMBL/GenBank/DDBJ databases">
        <title>Sequencing the genomes of 1000 actinobacteria strains.</title>
        <authorList>
            <person name="Klenk H.-P."/>
        </authorList>
    </citation>
    <scope>NUCLEOTIDE SEQUENCE [LARGE SCALE GENOMIC DNA]</scope>
    <source>
        <strain evidence="4 5">CXB654</strain>
    </source>
</reference>
<name>A0A852TT90_9ACTN</name>
<keyword evidence="5" id="KW-1185">Reference proteome</keyword>
<dbReference type="InterPro" id="IPR051257">
    <property type="entry name" value="Diverse_CBS-Domain"/>
</dbReference>
<dbReference type="PANTHER" id="PTHR43080">
    <property type="entry name" value="CBS DOMAIN-CONTAINING PROTEIN CBSX3, MITOCHONDRIAL"/>
    <property type="match status" value="1"/>
</dbReference>
<dbReference type="Gene3D" id="3.10.580.10">
    <property type="entry name" value="CBS-domain"/>
    <property type="match status" value="1"/>
</dbReference>
<feature type="domain" description="CBS" evidence="3">
    <location>
        <begin position="74"/>
        <end position="132"/>
    </location>
</feature>
<accession>A0A852TT90</accession>
<dbReference type="InterPro" id="IPR000644">
    <property type="entry name" value="CBS_dom"/>
</dbReference>
<dbReference type="SUPFAM" id="SSF54631">
    <property type="entry name" value="CBS-domain pair"/>
    <property type="match status" value="1"/>
</dbReference>
<evidence type="ECO:0000256" key="1">
    <source>
        <dbReference type="ARBA" id="ARBA00023122"/>
    </source>
</evidence>
<proteinExistence type="predicted"/>
<organism evidence="4 5">
    <name type="scientific">Spinactinospora alkalitolerans</name>
    <dbReference type="NCBI Taxonomy" id="687207"/>
    <lineage>
        <taxon>Bacteria</taxon>
        <taxon>Bacillati</taxon>
        <taxon>Actinomycetota</taxon>
        <taxon>Actinomycetes</taxon>
        <taxon>Streptosporangiales</taxon>
        <taxon>Nocardiopsidaceae</taxon>
        <taxon>Spinactinospora</taxon>
    </lineage>
</organism>
<evidence type="ECO:0000313" key="5">
    <source>
        <dbReference type="Proteomes" id="UP000589036"/>
    </source>
</evidence>
<dbReference type="EMBL" id="JACCCC010000001">
    <property type="protein sequence ID" value="NYE47229.1"/>
    <property type="molecule type" value="Genomic_DNA"/>
</dbReference>
<dbReference type="RefSeq" id="WP_179643219.1">
    <property type="nucleotide sequence ID" value="NZ_BAAAYY010000047.1"/>
</dbReference>
<dbReference type="PROSITE" id="PS51371">
    <property type="entry name" value="CBS"/>
    <property type="match status" value="2"/>
</dbReference>
<dbReference type="CDD" id="cd04622">
    <property type="entry name" value="CBS_pair_HRP1_like"/>
    <property type="match status" value="1"/>
</dbReference>
<gene>
    <name evidence="4" type="ORF">HDA32_002349</name>
</gene>
<evidence type="ECO:0000313" key="4">
    <source>
        <dbReference type="EMBL" id="NYE47229.1"/>
    </source>
</evidence>
<dbReference type="SMART" id="SM00116">
    <property type="entry name" value="CBS"/>
    <property type="match status" value="2"/>
</dbReference>
<protein>
    <submittedName>
        <fullName evidence="4">CBS domain-containing protein</fullName>
    </submittedName>
</protein>
<dbReference type="Pfam" id="PF00571">
    <property type="entry name" value="CBS"/>
    <property type="match status" value="2"/>
</dbReference>
<dbReference type="Proteomes" id="UP000589036">
    <property type="component" value="Unassembled WGS sequence"/>
</dbReference>
<evidence type="ECO:0000259" key="3">
    <source>
        <dbReference type="PROSITE" id="PS51371"/>
    </source>
</evidence>